<dbReference type="EMBL" id="JAGSXJ010000008">
    <property type="protein sequence ID" value="KAH6689048.1"/>
    <property type="molecule type" value="Genomic_DNA"/>
</dbReference>
<keyword evidence="4 9" id="KW-0547">Nucleotide-binding</keyword>
<dbReference type="InterPro" id="IPR017441">
    <property type="entry name" value="Protein_kinase_ATP_BS"/>
</dbReference>
<dbReference type="PANTHER" id="PTHR24356">
    <property type="entry name" value="SERINE/THREONINE-PROTEIN KINASE"/>
    <property type="match status" value="1"/>
</dbReference>
<dbReference type="Proteomes" id="UP000770015">
    <property type="component" value="Unassembled WGS sequence"/>
</dbReference>
<evidence type="ECO:0000256" key="5">
    <source>
        <dbReference type="ARBA" id="ARBA00022777"/>
    </source>
</evidence>
<dbReference type="Pfam" id="PF00069">
    <property type="entry name" value="Pkinase"/>
    <property type="match status" value="1"/>
</dbReference>
<evidence type="ECO:0000259" key="12">
    <source>
        <dbReference type="PROSITE" id="PS51285"/>
    </source>
</evidence>
<gene>
    <name evidence="13" type="ORF">F5X68DRAFT_275056</name>
</gene>
<dbReference type="EC" id="2.7.11.1" evidence="1"/>
<proteinExistence type="predicted"/>
<reference evidence="13" key="1">
    <citation type="journal article" date="2021" name="Nat. Commun.">
        <title>Genetic determinants of endophytism in the Arabidopsis root mycobiome.</title>
        <authorList>
            <person name="Mesny F."/>
            <person name="Miyauchi S."/>
            <person name="Thiergart T."/>
            <person name="Pickel B."/>
            <person name="Atanasova L."/>
            <person name="Karlsson M."/>
            <person name="Huettel B."/>
            <person name="Barry K.W."/>
            <person name="Haridas S."/>
            <person name="Chen C."/>
            <person name="Bauer D."/>
            <person name="Andreopoulos W."/>
            <person name="Pangilinan J."/>
            <person name="LaButti K."/>
            <person name="Riley R."/>
            <person name="Lipzen A."/>
            <person name="Clum A."/>
            <person name="Drula E."/>
            <person name="Henrissat B."/>
            <person name="Kohler A."/>
            <person name="Grigoriev I.V."/>
            <person name="Martin F.M."/>
            <person name="Hacquard S."/>
        </authorList>
    </citation>
    <scope>NUCLEOTIDE SEQUENCE</scope>
    <source>
        <strain evidence="13">MPI-SDFR-AT-0117</strain>
    </source>
</reference>
<keyword evidence="5 13" id="KW-0418">Kinase</keyword>
<evidence type="ECO:0000256" key="10">
    <source>
        <dbReference type="SAM" id="MobiDB-lite"/>
    </source>
</evidence>
<dbReference type="SMART" id="SM00220">
    <property type="entry name" value="S_TKc"/>
    <property type="match status" value="1"/>
</dbReference>
<keyword evidence="3" id="KW-0808">Transferase</keyword>
<dbReference type="OrthoDB" id="3638488at2759"/>
<dbReference type="PROSITE" id="PS00108">
    <property type="entry name" value="PROTEIN_KINASE_ST"/>
    <property type="match status" value="1"/>
</dbReference>
<dbReference type="SUPFAM" id="SSF56112">
    <property type="entry name" value="Protein kinase-like (PK-like)"/>
    <property type="match status" value="1"/>
</dbReference>
<keyword evidence="2" id="KW-0723">Serine/threonine-protein kinase</keyword>
<dbReference type="InterPro" id="IPR008271">
    <property type="entry name" value="Ser/Thr_kinase_AS"/>
</dbReference>
<name>A0A9P9ADW1_9PEZI</name>
<evidence type="ECO:0000256" key="8">
    <source>
        <dbReference type="ARBA" id="ARBA00048679"/>
    </source>
</evidence>
<organism evidence="13 14">
    <name type="scientific">Plectosphaerella plurivora</name>
    <dbReference type="NCBI Taxonomy" id="936078"/>
    <lineage>
        <taxon>Eukaryota</taxon>
        <taxon>Fungi</taxon>
        <taxon>Dikarya</taxon>
        <taxon>Ascomycota</taxon>
        <taxon>Pezizomycotina</taxon>
        <taxon>Sordariomycetes</taxon>
        <taxon>Hypocreomycetidae</taxon>
        <taxon>Glomerellales</taxon>
        <taxon>Plectosphaerellaceae</taxon>
        <taxon>Plectosphaerella</taxon>
    </lineage>
</organism>
<dbReference type="InterPro" id="IPR000719">
    <property type="entry name" value="Prot_kinase_dom"/>
</dbReference>
<evidence type="ECO:0000256" key="3">
    <source>
        <dbReference type="ARBA" id="ARBA00022679"/>
    </source>
</evidence>
<dbReference type="GO" id="GO:0005524">
    <property type="term" value="F:ATP binding"/>
    <property type="evidence" value="ECO:0007669"/>
    <property type="project" value="UniProtKB-UniRule"/>
</dbReference>
<evidence type="ECO:0000256" key="6">
    <source>
        <dbReference type="ARBA" id="ARBA00022840"/>
    </source>
</evidence>
<evidence type="ECO:0000313" key="14">
    <source>
        <dbReference type="Proteomes" id="UP000770015"/>
    </source>
</evidence>
<dbReference type="SMART" id="SM00133">
    <property type="entry name" value="S_TK_X"/>
    <property type="match status" value="1"/>
</dbReference>
<dbReference type="GO" id="GO:0004674">
    <property type="term" value="F:protein serine/threonine kinase activity"/>
    <property type="evidence" value="ECO:0007669"/>
    <property type="project" value="UniProtKB-KW"/>
</dbReference>
<feature type="binding site" evidence="9">
    <location>
        <position position="54"/>
    </location>
    <ligand>
        <name>ATP</name>
        <dbReference type="ChEBI" id="CHEBI:30616"/>
    </ligand>
</feature>
<dbReference type="InterPro" id="IPR011009">
    <property type="entry name" value="Kinase-like_dom_sf"/>
</dbReference>
<evidence type="ECO:0000256" key="4">
    <source>
        <dbReference type="ARBA" id="ARBA00022741"/>
    </source>
</evidence>
<accession>A0A9P9ADW1</accession>
<protein>
    <recommendedName>
        <fullName evidence="1">non-specific serine/threonine protein kinase</fullName>
        <ecNumber evidence="1">2.7.11.1</ecNumber>
    </recommendedName>
</protein>
<dbReference type="Gene3D" id="3.30.200.20">
    <property type="entry name" value="Phosphorylase Kinase, domain 1"/>
    <property type="match status" value="1"/>
</dbReference>
<evidence type="ECO:0000256" key="7">
    <source>
        <dbReference type="ARBA" id="ARBA00047899"/>
    </source>
</evidence>
<keyword evidence="14" id="KW-1185">Reference proteome</keyword>
<dbReference type="Gene3D" id="1.10.510.10">
    <property type="entry name" value="Transferase(Phosphotransferase) domain 1"/>
    <property type="match status" value="1"/>
</dbReference>
<dbReference type="GO" id="GO:0035556">
    <property type="term" value="P:intracellular signal transduction"/>
    <property type="evidence" value="ECO:0007669"/>
    <property type="project" value="TreeGrafter"/>
</dbReference>
<evidence type="ECO:0000313" key="13">
    <source>
        <dbReference type="EMBL" id="KAH6689048.1"/>
    </source>
</evidence>
<dbReference type="PROSITE" id="PS50011">
    <property type="entry name" value="PROTEIN_KINASE_DOM"/>
    <property type="match status" value="1"/>
</dbReference>
<dbReference type="InterPro" id="IPR000961">
    <property type="entry name" value="AGC-kinase_C"/>
</dbReference>
<dbReference type="PANTHER" id="PTHR24356:SF400">
    <property type="entry name" value="SERINE_THREONINE-PROTEIN KINASE CBK1"/>
    <property type="match status" value="1"/>
</dbReference>
<dbReference type="InterPro" id="IPR050236">
    <property type="entry name" value="Ser_Thr_kinase_AGC"/>
</dbReference>
<evidence type="ECO:0000256" key="9">
    <source>
        <dbReference type="PROSITE-ProRule" id="PRU10141"/>
    </source>
</evidence>
<feature type="domain" description="Protein kinase" evidence="11">
    <location>
        <begin position="18"/>
        <end position="370"/>
    </location>
</feature>
<feature type="domain" description="AGC-kinase C-terminal" evidence="12">
    <location>
        <begin position="371"/>
        <end position="447"/>
    </location>
</feature>
<dbReference type="PROSITE" id="PS51285">
    <property type="entry name" value="AGC_KINASE_CTER"/>
    <property type="match status" value="1"/>
</dbReference>
<evidence type="ECO:0000256" key="2">
    <source>
        <dbReference type="ARBA" id="ARBA00022527"/>
    </source>
</evidence>
<comment type="catalytic activity">
    <reaction evidence="7">
        <text>L-threonyl-[protein] + ATP = O-phospho-L-threonyl-[protein] + ADP + H(+)</text>
        <dbReference type="Rhea" id="RHEA:46608"/>
        <dbReference type="Rhea" id="RHEA-COMP:11060"/>
        <dbReference type="Rhea" id="RHEA-COMP:11605"/>
        <dbReference type="ChEBI" id="CHEBI:15378"/>
        <dbReference type="ChEBI" id="CHEBI:30013"/>
        <dbReference type="ChEBI" id="CHEBI:30616"/>
        <dbReference type="ChEBI" id="CHEBI:61977"/>
        <dbReference type="ChEBI" id="CHEBI:456216"/>
        <dbReference type="EC" id="2.7.11.1"/>
    </reaction>
</comment>
<keyword evidence="6 9" id="KW-0067">ATP-binding</keyword>
<comment type="catalytic activity">
    <reaction evidence="8">
        <text>L-seryl-[protein] + ATP = O-phospho-L-seryl-[protein] + ADP + H(+)</text>
        <dbReference type="Rhea" id="RHEA:17989"/>
        <dbReference type="Rhea" id="RHEA-COMP:9863"/>
        <dbReference type="Rhea" id="RHEA-COMP:11604"/>
        <dbReference type="ChEBI" id="CHEBI:15378"/>
        <dbReference type="ChEBI" id="CHEBI:29999"/>
        <dbReference type="ChEBI" id="CHEBI:30616"/>
        <dbReference type="ChEBI" id="CHEBI:83421"/>
        <dbReference type="ChEBI" id="CHEBI:456216"/>
        <dbReference type="EC" id="2.7.11.1"/>
    </reaction>
</comment>
<dbReference type="PROSITE" id="PS00107">
    <property type="entry name" value="PROTEIN_KINASE_ATP"/>
    <property type="match status" value="1"/>
</dbReference>
<feature type="region of interest" description="Disordered" evidence="10">
    <location>
        <begin position="201"/>
        <end position="222"/>
    </location>
</feature>
<comment type="caution">
    <text evidence="13">The sequence shown here is derived from an EMBL/GenBank/DDBJ whole genome shotgun (WGS) entry which is preliminary data.</text>
</comment>
<sequence length="601" mass="69614">MASPDFASTGSGLCSKRYKTVKVLGKGSFGVVKLVKERRRDEPRDQPSRVLAMKVIKKTEMIRSCQEGHLRAERDFLIASSDSDWIVSLVSSFQDATNLYLVMDYMPGGDFLGLLIRENILEERVARHYVAEMIVCIEEAHRLGFIHRDVKPDNFLIDARGHLKVSDFGLAFDGQWHHDTSYYKWHREYLRKTLGIRVQGDDEDRQNYSKTSQSPKRAQHQVEVDRHEPPQACSKSLFFNGDVPLVGDLLDWRMGRNRSFAHSVVGTSQYMAPESIGIILFECLYGRTPFLSEEGRHQTKKNILRHMSSTFKFPDNDCLPYLLEEKTRRISSYKYREQDHYLQHGIGNHPPRKYVFGEDDALDIKSHKWFRGLDWHNLQNVTPGFTPRLRDAGDTRYFEEDEPVSDWSDSEDTEDDMAHPEEIRQILESEGFSSGTIRSFMGMIAQPYDAIRLRHINIKIESNGRLSTGGKEKLKHYAREFGIKERKRPRDIFLRDKTTQKQVMDIRKQTAFLGYTWLKAPSPPRVPSMLEDELGRARANLSLGCDLLPSPHHFPMATPPNVFEQDISYDMYRPSAAARQYWLGDAHCDYQAAVYWQRYGQ</sequence>
<evidence type="ECO:0000256" key="1">
    <source>
        <dbReference type="ARBA" id="ARBA00012513"/>
    </source>
</evidence>
<dbReference type="AlphaFoldDB" id="A0A9P9ADW1"/>
<evidence type="ECO:0000259" key="11">
    <source>
        <dbReference type="PROSITE" id="PS50011"/>
    </source>
</evidence>